<protein>
    <recommendedName>
        <fullName evidence="4">RCC1-like domain-containing protein</fullName>
    </recommendedName>
</protein>
<evidence type="ECO:0000313" key="6">
    <source>
        <dbReference type="Proteomes" id="UP000252345"/>
    </source>
</evidence>
<keyword evidence="2" id="KW-0677">Repeat</keyword>
<evidence type="ECO:0000256" key="1">
    <source>
        <dbReference type="ARBA" id="ARBA00004196"/>
    </source>
</evidence>
<feature type="region of interest" description="Disordered" evidence="3">
    <location>
        <begin position="787"/>
        <end position="807"/>
    </location>
</feature>
<sequence length="1859" mass="189914">MLYWCTDCVRRNGWGAASGHGREPIEGGPGSHLRSYARGAITNAQSPYHQRSMRGASTHPPRGGGGLQSISSVSADPAHSGSPSHLLRGGSPGSETVDGFTISPARGPANTAGTHTTITPPSPPTSGITFTQISTGYEHSLAIGSDGNTYAWGQNTYGQLGDGTNAKRNIPVLVHAPAGVRFTQVSAGNDHSLAIGDDGHAYSWGSNFSGELGDGSQNTGPGDHSADKNTPVRVKDPAGHPNTTWKTVSAGELYSIGIASDGHAYSWGKNDRGELGDGSSASKNTPVRVKDPAGHPNTTWKAVSAGFSHSLGIASDGHAYGWGSNSSGELGNGSNGTSSSDYSVDKNTPVPVKDPAGHPNTTWKTVSAGYYLSLGIDSDGHAYGWGWNSEGQVGDGSKNTGPGDSSADKNTPVRVKDPAPNTIWKAISAGGGSHSLALDSDGHAYGWGFGSRGQLGTGSVVRYSTKPVRVKDPAPNTTWTSISAGEDHSLGISDGKAYAWGDNGQGQLGVSKDSSGIYGQTTRPVRVASPRYTITGVTAAGAAIGAGDRSVDPATGAWDITLPSRAPDRRNVTVDYRYDGLDGNNNVVDGSPGSVTLHYTYFAPYTVRFSLGEAAGHIPSPTPADQTVYSDDPQPVAEPSPAPSWEHHWLTGWYTDAGAAWNFGTPVTSSMTLTARWQAYAFTLRPSSGPSAGGNTLSLTAPDPPAGSPGARVAVTGVDIDGRAAPAPAWDGAGRVWKLTAPAHTHGRVPVTVHWTVDGRAQPDYELSYGYLDRYTVSFGLGGAPGAAPASQTFTEGSGKAAARPQNPSWAGHEFAGWFTGDGRPFDFSEPVGADASLTARWDSYTLSMEPRKGPKAGGTPVSVSLAGRPGVRFTQVSAGDDFTAALGSDGFVYGWGANNKGQLGDGGGPASTVPVRAHTPAGLTFTQISAGPQTVLALASDGSVYGWGVNWGQLGDNSETNRSTPVRFATPAGVAVTRVSTGSYHTLAVDQDGRIWAAGANTAGQLGTGDTSKHTSPVRVDPPAGHRFTDAAAGQWHSLAATEDGRLHAWGGNGSGQQGFTGSGPNNPQPVSLPGGARASRVAASGNTSAAVTDDGRLLAWGGNDHGQLGDGTTTDNSTPGQVALPGGANARRVALGSGYTLALTDDGRLFAWGGNDHGQLGDNSTRDATRPQAVDNPAGVGYCSLSAGKTHSAAVGIDGQVRGWGGNDKGQLGDGTTTDRPEPADALPPAATIDAVSFDRSAATGGYNAASGRWTGTSPAHAAGGVDVTVTWSVARDGRTPKTFPYRYLDRYTIDFDLGGAPGRAPASQSFDEGEGRHAAWPDPPQWSGHGFAGWFTSDGRPYDFNRAVNAGTRLTARWDRQSFSVTPASGPAAGDRRVDLTGPGAPGVRFTRTAGGAGFSLALGSDGNIYAWGKNDKGQLGDGTTTDRPTPVRVHAPAGVTFTALAAGASHAIAVGSDGKAYAWGINYGQLGDGSDINRPLPVTFQTPAGVSVTQVAAGFYHSLALGDDGKIYAAGFNGSGQLGAGDTATRKTPVAVAAPAGRRFVDIGAGKFHSLAITDQGRAYAWGANGKGQLGTTGGATSSPQAVAMPANVAFAQITAGDDYSAAVSDTGALYTWGGNASGQLGDGTTTDKTGPTKISLPGDPAVQAIAAGGSHMIALTDDGTLYTWGANTGGQLGDGTTTGTASPQRLNLPGGATGAGPGAGSAHSLATDSSGQVYTWGANAGGQLGDGTTTGRTRPGNTDQPTVNVHDLKLGGTPVTGLVRDSPGHWHGLTGRHDDETVDAVISWDTAGADQADYTIRNAYTYQPAFTLVKAGRIPLTRLAGLTLMLTAAAGYGCHLVGKHRRTLAQDGKA</sequence>
<feature type="compositionally biased region" description="Low complexity" evidence="3">
    <location>
        <begin position="113"/>
        <end position="125"/>
    </location>
</feature>
<dbReference type="InterPro" id="IPR013378">
    <property type="entry name" value="InlB-like_B-rpt"/>
</dbReference>
<feature type="domain" description="RCC1-like" evidence="4">
    <location>
        <begin position="225"/>
        <end position="541"/>
    </location>
</feature>
<evidence type="ECO:0000313" key="5">
    <source>
        <dbReference type="EMBL" id="RBP99956.1"/>
    </source>
</evidence>
<dbReference type="PROSITE" id="PS00626">
    <property type="entry name" value="RCC1_2"/>
    <property type="match status" value="7"/>
</dbReference>
<evidence type="ECO:0000256" key="3">
    <source>
        <dbReference type="SAM" id="MobiDB-lite"/>
    </source>
</evidence>
<dbReference type="Gene3D" id="2.130.10.30">
    <property type="entry name" value="Regulator of chromosome condensation 1/beta-lactamase-inhibitor protein II"/>
    <property type="match status" value="7"/>
</dbReference>
<dbReference type="Pfam" id="PF25390">
    <property type="entry name" value="WD40_RLD"/>
    <property type="match status" value="3"/>
</dbReference>
<dbReference type="Pfam" id="PF00415">
    <property type="entry name" value="RCC1"/>
    <property type="match status" value="3"/>
</dbReference>
<gene>
    <name evidence="5" type="ORF">CRD59_00345</name>
</gene>
<dbReference type="Proteomes" id="UP000252345">
    <property type="component" value="Unassembled WGS sequence"/>
</dbReference>
<feature type="domain" description="RCC1-like" evidence="4">
    <location>
        <begin position="861"/>
        <end position="1125"/>
    </location>
</feature>
<dbReference type="GO" id="GO:0030313">
    <property type="term" value="C:cell envelope"/>
    <property type="evidence" value="ECO:0007669"/>
    <property type="project" value="UniProtKB-SubCell"/>
</dbReference>
<feature type="region of interest" description="Disordered" evidence="3">
    <location>
        <begin position="1201"/>
        <end position="1230"/>
    </location>
</feature>
<dbReference type="PANTHER" id="PTHR22872">
    <property type="entry name" value="BTK-BINDING PROTEIN-RELATED"/>
    <property type="match status" value="1"/>
</dbReference>
<dbReference type="InterPro" id="IPR058923">
    <property type="entry name" value="RCC1-like_dom"/>
</dbReference>
<feature type="compositionally biased region" description="Polar residues" evidence="3">
    <location>
        <begin position="208"/>
        <end position="220"/>
    </location>
</feature>
<feature type="compositionally biased region" description="Gly residues" evidence="3">
    <location>
        <begin position="1052"/>
        <end position="1063"/>
    </location>
</feature>
<dbReference type="InterPro" id="IPR042229">
    <property type="entry name" value="Listeria/Bacterioides_rpt_sf"/>
</dbReference>
<feature type="region of interest" description="Disordered" evidence="3">
    <location>
        <begin position="393"/>
        <end position="419"/>
    </location>
</feature>
<feature type="region of interest" description="Disordered" evidence="3">
    <location>
        <begin position="275"/>
        <end position="301"/>
    </location>
</feature>
<dbReference type="Pfam" id="PF09479">
    <property type="entry name" value="Flg_new"/>
    <property type="match status" value="3"/>
</dbReference>
<evidence type="ECO:0000256" key="2">
    <source>
        <dbReference type="ARBA" id="ARBA00022737"/>
    </source>
</evidence>
<evidence type="ECO:0000259" key="4">
    <source>
        <dbReference type="Pfam" id="PF25390"/>
    </source>
</evidence>
<proteinExistence type="predicted"/>
<keyword evidence="6" id="KW-1185">Reference proteome</keyword>
<comment type="subcellular location">
    <subcellularLocation>
        <location evidence="1">Cell envelope</location>
    </subcellularLocation>
</comment>
<comment type="caution">
    <text evidence="5">The sequence shown here is derived from an EMBL/GenBank/DDBJ whole genome shotgun (WGS) entry which is preliminary data.</text>
</comment>
<feature type="domain" description="RCC1-like" evidence="4">
    <location>
        <begin position="1490"/>
        <end position="1761"/>
    </location>
</feature>
<dbReference type="InterPro" id="IPR051625">
    <property type="entry name" value="Signaling_Regulatory_Domain"/>
</dbReference>
<dbReference type="InterPro" id="IPR009091">
    <property type="entry name" value="RCC1/BLIP-II"/>
</dbReference>
<feature type="region of interest" description="Disordered" evidence="3">
    <location>
        <begin position="691"/>
        <end position="710"/>
    </location>
</feature>
<feature type="region of interest" description="Disordered" evidence="3">
    <location>
        <begin position="1682"/>
        <end position="1715"/>
    </location>
</feature>
<feature type="region of interest" description="Disordered" evidence="3">
    <location>
        <begin position="44"/>
        <end position="125"/>
    </location>
</feature>
<dbReference type="InterPro" id="IPR000408">
    <property type="entry name" value="Reg_chr_condens"/>
</dbReference>
<feature type="region of interest" description="Disordered" evidence="3">
    <location>
        <begin position="617"/>
        <end position="642"/>
    </location>
</feature>
<dbReference type="PROSITE" id="PS50012">
    <property type="entry name" value="RCC1_3"/>
    <property type="match status" value="20"/>
</dbReference>
<feature type="region of interest" description="Disordered" evidence="3">
    <location>
        <begin position="15"/>
        <end position="34"/>
    </location>
</feature>
<feature type="region of interest" description="Disordered" evidence="3">
    <location>
        <begin position="1047"/>
        <end position="1082"/>
    </location>
</feature>
<name>A0A366KE11_9BIFI</name>
<dbReference type="Gene3D" id="2.60.40.4270">
    <property type="entry name" value="Listeria-Bacteroides repeat domain"/>
    <property type="match status" value="3"/>
</dbReference>
<reference evidence="5 6" key="1">
    <citation type="submission" date="2017-10" db="EMBL/GenBank/DDBJ databases">
        <title>Bifidobacterium xylocopum sp. nov. and Bifidobacterium aemilianum sp. nov., from the carpenter bee (Xylocopa violacea) digestive tract.</title>
        <authorList>
            <person name="Alberoni D."/>
            <person name="Baffoni L."/>
            <person name="Di Gioia D."/>
            <person name="Gaggia F."/>
            <person name="Biavati B."/>
        </authorList>
    </citation>
    <scope>NUCLEOTIDE SEQUENCE [LARGE SCALE GENOMIC DNA]</scope>
    <source>
        <strain evidence="5 6">XV2</strain>
    </source>
</reference>
<dbReference type="EMBL" id="PDCH01000001">
    <property type="protein sequence ID" value="RBP99956.1"/>
    <property type="molecule type" value="Genomic_DNA"/>
</dbReference>
<feature type="region of interest" description="Disordered" evidence="3">
    <location>
        <begin position="330"/>
        <end position="361"/>
    </location>
</feature>
<dbReference type="PRINTS" id="PR00633">
    <property type="entry name" value="RCCNDNSATION"/>
</dbReference>
<organism evidence="5 6">
    <name type="scientific">Bifidobacterium xylocopae</name>
    <dbReference type="NCBI Taxonomy" id="2493119"/>
    <lineage>
        <taxon>Bacteria</taxon>
        <taxon>Bacillati</taxon>
        <taxon>Actinomycetota</taxon>
        <taxon>Actinomycetes</taxon>
        <taxon>Bifidobacteriales</taxon>
        <taxon>Bifidobacteriaceae</taxon>
        <taxon>Bifidobacterium</taxon>
    </lineage>
</organism>
<feature type="region of interest" description="Disordered" evidence="3">
    <location>
        <begin position="208"/>
        <end position="246"/>
    </location>
</feature>
<dbReference type="SUPFAM" id="SSF50985">
    <property type="entry name" value="RCC1/BLIP-II"/>
    <property type="match status" value="5"/>
</dbReference>
<accession>A0A366KE11</accession>